<dbReference type="RefSeq" id="WP_144305388.1">
    <property type="nucleotide sequence ID" value="NZ_QMIF01000006.1"/>
</dbReference>
<dbReference type="Pfam" id="PF03358">
    <property type="entry name" value="FMN_red"/>
    <property type="match status" value="1"/>
</dbReference>
<evidence type="ECO:0000313" key="5">
    <source>
        <dbReference type="Proteomes" id="UP000434052"/>
    </source>
</evidence>
<dbReference type="InterPro" id="IPR029039">
    <property type="entry name" value="Flavoprotein-like_sf"/>
</dbReference>
<dbReference type="GO" id="GO:0016491">
    <property type="term" value="F:oxidoreductase activity"/>
    <property type="evidence" value="ECO:0007669"/>
    <property type="project" value="InterPro"/>
</dbReference>
<dbReference type="EMBL" id="QMIF01000006">
    <property type="protein sequence ID" value="TVM33722.1"/>
    <property type="molecule type" value="Genomic_DNA"/>
</dbReference>
<evidence type="ECO:0000259" key="3">
    <source>
        <dbReference type="Pfam" id="PF03358"/>
    </source>
</evidence>
<keyword evidence="1" id="KW-0285">Flavoprotein</keyword>
<accession>A0A6P1ZFZ5</accession>
<evidence type="ECO:0000256" key="1">
    <source>
        <dbReference type="ARBA" id="ARBA00022630"/>
    </source>
</evidence>
<protein>
    <submittedName>
        <fullName evidence="4">Flavodoxin family protein</fullName>
    </submittedName>
</protein>
<proteinExistence type="predicted"/>
<gene>
    <name evidence="4" type="ORF">DQK91_10895</name>
</gene>
<evidence type="ECO:0000313" key="4">
    <source>
        <dbReference type="EMBL" id="TVM33722.1"/>
    </source>
</evidence>
<dbReference type="PANTHER" id="PTHR43278">
    <property type="entry name" value="NAD(P)H-DEPENDENT FMN-CONTAINING OXIDOREDUCTASE YWQN-RELATED"/>
    <property type="match status" value="1"/>
</dbReference>
<dbReference type="PANTHER" id="PTHR43278:SF2">
    <property type="entry name" value="IRON-SULFUR FLAVOPROTEIN"/>
    <property type="match status" value="1"/>
</dbReference>
<dbReference type="AlphaFoldDB" id="A0A6P1ZFZ5"/>
<feature type="domain" description="NADPH-dependent FMN reductase-like" evidence="3">
    <location>
        <begin position="1"/>
        <end position="117"/>
    </location>
</feature>
<keyword evidence="2" id="KW-0288">FMN</keyword>
<dbReference type="Gene3D" id="3.40.50.360">
    <property type="match status" value="1"/>
</dbReference>
<dbReference type="Proteomes" id="UP000434052">
    <property type="component" value="Unassembled WGS sequence"/>
</dbReference>
<dbReference type="InterPro" id="IPR051796">
    <property type="entry name" value="ISF_SsuE-like"/>
</dbReference>
<dbReference type="OrthoDB" id="6398207at2"/>
<name>A0A6P1ZFZ5_9BACT</name>
<evidence type="ECO:0000256" key="2">
    <source>
        <dbReference type="ARBA" id="ARBA00022643"/>
    </source>
</evidence>
<sequence>MKIYAVNGSPRKKMNTAALLESALEGARAAGQGPVETEIIHVYDYDHKGCISCMECKRLGGASYAKCAVKDSLAPVLERLTEADGIIFGSPVYFHGITGKLHSFLERFLFPKAAYDANYSSLAPKKMPTAFIYTMNVTEQQMVDQGYPDIFRHMESFIERIFTKPQILYACNTYQVKDYSKYKIESFSEPEKAAYKEAQFPLDLEKAHAIGAAMVK</sequence>
<dbReference type="InterPro" id="IPR005025">
    <property type="entry name" value="FMN_Rdtase-like_dom"/>
</dbReference>
<organism evidence="4 5">
    <name type="scientific">Oceanidesulfovibrio marinus</name>
    <dbReference type="NCBI Taxonomy" id="370038"/>
    <lineage>
        <taxon>Bacteria</taxon>
        <taxon>Pseudomonadati</taxon>
        <taxon>Thermodesulfobacteriota</taxon>
        <taxon>Desulfovibrionia</taxon>
        <taxon>Desulfovibrionales</taxon>
        <taxon>Desulfovibrionaceae</taxon>
        <taxon>Oceanidesulfovibrio</taxon>
    </lineage>
</organism>
<comment type="caution">
    <text evidence="4">The sequence shown here is derived from an EMBL/GenBank/DDBJ whole genome shotgun (WGS) entry which is preliminary data.</text>
</comment>
<reference evidence="4 5" key="1">
    <citation type="submission" date="2018-06" db="EMBL/GenBank/DDBJ databases">
        <title>Complete genome of Desulfovibrio marinus P48SEP.</title>
        <authorList>
            <person name="Crispim J.S."/>
            <person name="Vidigal P.M.P."/>
            <person name="Silva L.C.F."/>
            <person name="Araujo L.C."/>
            <person name="Laguardia C.N."/>
            <person name="Dias R.S."/>
            <person name="Sousa M.P."/>
            <person name="Paula S.O."/>
            <person name="Silva C."/>
        </authorList>
    </citation>
    <scope>NUCLEOTIDE SEQUENCE [LARGE SCALE GENOMIC DNA]</scope>
    <source>
        <strain evidence="4 5">P48SEP</strain>
    </source>
</reference>
<dbReference type="SUPFAM" id="SSF52218">
    <property type="entry name" value="Flavoproteins"/>
    <property type="match status" value="1"/>
</dbReference>